<name>A0A0G1Y2Z9_9BACT</name>
<dbReference type="Proteomes" id="UP000034637">
    <property type="component" value="Unassembled WGS sequence"/>
</dbReference>
<evidence type="ECO:0000313" key="1">
    <source>
        <dbReference type="EMBL" id="KKW00904.1"/>
    </source>
</evidence>
<proteinExistence type="predicted"/>
<reference evidence="1 2" key="1">
    <citation type="journal article" date="2015" name="Nature">
        <title>rRNA introns, odd ribosomes, and small enigmatic genomes across a large radiation of phyla.</title>
        <authorList>
            <person name="Brown C.T."/>
            <person name="Hug L.A."/>
            <person name="Thomas B.C."/>
            <person name="Sharon I."/>
            <person name="Castelle C.J."/>
            <person name="Singh A."/>
            <person name="Wilkins M.J."/>
            <person name="Williams K.H."/>
            <person name="Banfield J.F."/>
        </authorList>
    </citation>
    <scope>NUCLEOTIDE SEQUENCE [LARGE SCALE GENOMIC DNA]</scope>
</reference>
<organism evidence="1 2">
    <name type="scientific">Candidatus Amesbacteria bacterium GW2011_GWA1_48_9</name>
    <dbReference type="NCBI Taxonomy" id="1618355"/>
    <lineage>
        <taxon>Bacteria</taxon>
        <taxon>Candidatus Amesiibacteriota</taxon>
    </lineage>
</organism>
<protein>
    <submittedName>
        <fullName evidence="1">Uncharacterized protein</fullName>
    </submittedName>
</protein>
<dbReference type="AlphaFoldDB" id="A0A0G1Y2Z9"/>
<accession>A0A0G1Y2Z9</accession>
<gene>
    <name evidence="1" type="ORF">UY33_C0003G0032</name>
</gene>
<dbReference type="EMBL" id="LCPP01000003">
    <property type="protein sequence ID" value="KKW00904.1"/>
    <property type="molecule type" value="Genomic_DNA"/>
</dbReference>
<evidence type="ECO:0000313" key="2">
    <source>
        <dbReference type="Proteomes" id="UP000034637"/>
    </source>
</evidence>
<sequence>MPSRARRWEKSGPCDGVKPAVAAMALATWPRICVGVACSAWVWAKWRISVAACPAFPTADLTWTSVPIAVTRADPIEKLAAGPECLVQPISELTSDSP</sequence>
<comment type="caution">
    <text evidence="1">The sequence shown here is derived from an EMBL/GenBank/DDBJ whole genome shotgun (WGS) entry which is preliminary data.</text>
</comment>